<proteinExistence type="predicted"/>
<dbReference type="AlphaFoldDB" id="A0A3M7RNP5"/>
<evidence type="ECO:0000313" key="2">
    <source>
        <dbReference type="Proteomes" id="UP000276133"/>
    </source>
</evidence>
<reference evidence="1 2" key="1">
    <citation type="journal article" date="2018" name="Sci. Rep.">
        <title>Genomic signatures of local adaptation to the degree of environmental predictability in rotifers.</title>
        <authorList>
            <person name="Franch-Gras L."/>
            <person name="Hahn C."/>
            <person name="Garcia-Roger E.M."/>
            <person name="Carmona M.J."/>
            <person name="Serra M."/>
            <person name="Gomez A."/>
        </authorList>
    </citation>
    <scope>NUCLEOTIDE SEQUENCE [LARGE SCALE GENOMIC DNA]</scope>
    <source>
        <strain evidence="1">HYR1</strain>
    </source>
</reference>
<accession>A0A3M7RNP5</accession>
<protein>
    <submittedName>
        <fullName evidence="1">Uncharacterized protein</fullName>
    </submittedName>
</protein>
<dbReference type="EMBL" id="REGN01002991">
    <property type="protein sequence ID" value="RNA25040.1"/>
    <property type="molecule type" value="Genomic_DNA"/>
</dbReference>
<sequence length="62" mass="6629">MTPDGRPDSAAMSTNINALRGFSLCGIMRQVLPDTSAAASLFTNDRRDESEYPKIATVPTGL</sequence>
<organism evidence="1 2">
    <name type="scientific">Brachionus plicatilis</name>
    <name type="common">Marine rotifer</name>
    <name type="synonym">Brachionus muelleri</name>
    <dbReference type="NCBI Taxonomy" id="10195"/>
    <lineage>
        <taxon>Eukaryota</taxon>
        <taxon>Metazoa</taxon>
        <taxon>Spiralia</taxon>
        <taxon>Gnathifera</taxon>
        <taxon>Rotifera</taxon>
        <taxon>Eurotatoria</taxon>
        <taxon>Monogononta</taxon>
        <taxon>Pseudotrocha</taxon>
        <taxon>Ploima</taxon>
        <taxon>Brachionidae</taxon>
        <taxon>Brachionus</taxon>
    </lineage>
</organism>
<gene>
    <name evidence="1" type="ORF">BpHYR1_036856</name>
</gene>
<evidence type="ECO:0000313" key="1">
    <source>
        <dbReference type="EMBL" id="RNA25040.1"/>
    </source>
</evidence>
<dbReference type="Proteomes" id="UP000276133">
    <property type="component" value="Unassembled WGS sequence"/>
</dbReference>
<name>A0A3M7RNP5_BRAPC</name>
<keyword evidence="2" id="KW-1185">Reference proteome</keyword>
<comment type="caution">
    <text evidence="1">The sequence shown here is derived from an EMBL/GenBank/DDBJ whole genome shotgun (WGS) entry which is preliminary data.</text>
</comment>